<dbReference type="CDD" id="cd02000">
    <property type="entry name" value="TPP_E1_PDC_ADC_BCADC"/>
    <property type="match status" value="1"/>
</dbReference>
<dbReference type="AlphaFoldDB" id="A0A562DJ41"/>
<dbReference type="PANTHER" id="PTHR11516">
    <property type="entry name" value="PYRUVATE DEHYDROGENASE E1 COMPONENT, ALPHA SUBUNIT BACTERIAL AND ORGANELLAR"/>
    <property type="match status" value="1"/>
</dbReference>
<dbReference type="Pfam" id="PF00676">
    <property type="entry name" value="E1_dh"/>
    <property type="match status" value="1"/>
</dbReference>
<dbReference type="InterPro" id="IPR001017">
    <property type="entry name" value="DH_E1"/>
</dbReference>
<evidence type="ECO:0000256" key="1">
    <source>
        <dbReference type="ARBA" id="ARBA00001964"/>
    </source>
</evidence>
<dbReference type="GO" id="GO:0000287">
    <property type="term" value="F:magnesium ion binding"/>
    <property type="evidence" value="ECO:0007669"/>
    <property type="project" value="UniProtKB-ARBA"/>
</dbReference>
<dbReference type="GO" id="GO:0006086">
    <property type="term" value="P:pyruvate decarboxylation to acetyl-CoA"/>
    <property type="evidence" value="ECO:0007669"/>
    <property type="project" value="TreeGrafter"/>
</dbReference>
<sequence length="307" mass="32732">MGKLDDEQLRTMLTRMAQARAIDKIITEHTKEHRFDGYWHPGEGQEAAPIGATAALRDDDYLAYHFRGSAWALGKGMPLEPVIGDIFGRTTGSTGGKGAGSPKWADPAIGLLGEGGTLGSAFVVAGGAALAIDIRGTDQVAVAAFGDATSARGTFHETLLQASVWNLPLIYFCENNHWQVATPFEAWSPTKTVAERGAAYGVPGLEVDGQDAQAVHEAMSVAVARARAGGGPTIVEAHVTRARGHYEGDLHRADMSSYRDPIDVLANRVKNADEIIKQAEADVRAEYAKALDAPVADPDILWKDVFA</sequence>
<keyword evidence="3" id="KW-0786">Thiamine pyrophosphate</keyword>
<dbReference type="RefSeq" id="WP_145693038.1">
    <property type="nucleotide sequence ID" value="NZ_VLJT01000052.1"/>
</dbReference>
<evidence type="ECO:0000256" key="3">
    <source>
        <dbReference type="ARBA" id="ARBA00023052"/>
    </source>
</evidence>
<dbReference type="GO" id="GO:0004739">
    <property type="term" value="F:pyruvate dehydrogenase (acetyl-transferring) activity"/>
    <property type="evidence" value="ECO:0007669"/>
    <property type="project" value="TreeGrafter"/>
</dbReference>
<dbReference type="SUPFAM" id="SSF52518">
    <property type="entry name" value="Thiamin diphosphate-binding fold (THDP-binding)"/>
    <property type="match status" value="1"/>
</dbReference>
<evidence type="ECO:0000313" key="5">
    <source>
        <dbReference type="EMBL" id="TWH09564.1"/>
    </source>
</evidence>
<dbReference type="InterPro" id="IPR029061">
    <property type="entry name" value="THDP-binding"/>
</dbReference>
<evidence type="ECO:0000259" key="4">
    <source>
        <dbReference type="Pfam" id="PF00676"/>
    </source>
</evidence>
<feature type="domain" description="Dehydrogenase E1 component" evidence="4">
    <location>
        <begin position="16"/>
        <end position="293"/>
    </location>
</feature>
<accession>A0A562DJ41</accession>
<dbReference type="Proteomes" id="UP000317573">
    <property type="component" value="Unassembled WGS sequence"/>
</dbReference>
<keyword evidence="5" id="KW-0670">Pyruvate</keyword>
<name>A0A562DJ41_RHORH</name>
<comment type="caution">
    <text evidence="5">The sequence shown here is derived from an EMBL/GenBank/DDBJ whole genome shotgun (WGS) entry which is preliminary data.</text>
</comment>
<dbReference type="EMBL" id="VLJT01000052">
    <property type="protein sequence ID" value="TWH09564.1"/>
    <property type="molecule type" value="Genomic_DNA"/>
</dbReference>
<reference evidence="5 6" key="1">
    <citation type="submission" date="2019-07" db="EMBL/GenBank/DDBJ databases">
        <title>Genome sequencing of lignin-degrading bacterial isolates.</title>
        <authorList>
            <person name="Gladden J."/>
        </authorList>
    </citation>
    <scope>NUCLEOTIDE SEQUENCE [LARGE SCALE GENOMIC DNA]</scope>
    <source>
        <strain evidence="5 6">J45</strain>
    </source>
</reference>
<dbReference type="PANTHER" id="PTHR11516:SF60">
    <property type="entry name" value="PYRUVATE DEHYDROGENASE E1 COMPONENT SUBUNIT ALPHA"/>
    <property type="match status" value="1"/>
</dbReference>
<gene>
    <name evidence="5" type="ORF">L618_005100000030</name>
</gene>
<organism evidence="5 6">
    <name type="scientific">Rhodococcus rhodochrous J45</name>
    <dbReference type="NCBI Taxonomy" id="935266"/>
    <lineage>
        <taxon>Bacteria</taxon>
        <taxon>Bacillati</taxon>
        <taxon>Actinomycetota</taxon>
        <taxon>Actinomycetes</taxon>
        <taxon>Mycobacteriales</taxon>
        <taxon>Nocardiaceae</taxon>
        <taxon>Rhodococcus</taxon>
    </lineage>
</organism>
<proteinExistence type="predicted"/>
<evidence type="ECO:0000313" key="6">
    <source>
        <dbReference type="Proteomes" id="UP000317573"/>
    </source>
</evidence>
<keyword evidence="2" id="KW-0560">Oxidoreductase</keyword>
<evidence type="ECO:0000256" key="2">
    <source>
        <dbReference type="ARBA" id="ARBA00023002"/>
    </source>
</evidence>
<comment type="cofactor">
    <cofactor evidence="1">
        <name>thiamine diphosphate</name>
        <dbReference type="ChEBI" id="CHEBI:58937"/>
    </cofactor>
</comment>
<protein>
    <submittedName>
        <fullName evidence="5">Pyruvate dehydrogenase E1 component alpha subunit</fullName>
    </submittedName>
</protein>
<dbReference type="Gene3D" id="3.40.50.970">
    <property type="match status" value="1"/>
</dbReference>
<dbReference type="InterPro" id="IPR050642">
    <property type="entry name" value="PDH_E1_Alpha_Subunit"/>
</dbReference>